<dbReference type="OrthoDB" id="9807434at2"/>
<protein>
    <recommendedName>
        <fullName evidence="8">Cytidylate kinase</fullName>
        <shortName evidence="8">CK</shortName>
        <ecNumber evidence="8">2.7.4.25</ecNumber>
    </recommendedName>
    <alternativeName>
        <fullName evidence="8">Cytidine monophosphate kinase</fullName>
        <shortName evidence="8">CMP kinase</shortName>
    </alternativeName>
</protein>
<organism evidence="10 11">
    <name type="scientific">Ectothiorhodosinus mongolicus</name>
    <dbReference type="NCBI Taxonomy" id="233100"/>
    <lineage>
        <taxon>Bacteria</taxon>
        <taxon>Pseudomonadati</taxon>
        <taxon>Pseudomonadota</taxon>
        <taxon>Gammaproteobacteria</taxon>
        <taxon>Chromatiales</taxon>
        <taxon>Ectothiorhodospiraceae</taxon>
        <taxon>Ectothiorhodosinus</taxon>
    </lineage>
</organism>
<dbReference type="NCBIfam" id="TIGR00017">
    <property type="entry name" value="cmk"/>
    <property type="match status" value="1"/>
</dbReference>
<comment type="catalytic activity">
    <reaction evidence="7 8">
        <text>CMP + ATP = CDP + ADP</text>
        <dbReference type="Rhea" id="RHEA:11600"/>
        <dbReference type="ChEBI" id="CHEBI:30616"/>
        <dbReference type="ChEBI" id="CHEBI:58069"/>
        <dbReference type="ChEBI" id="CHEBI:60377"/>
        <dbReference type="ChEBI" id="CHEBI:456216"/>
        <dbReference type="EC" id="2.7.4.25"/>
    </reaction>
</comment>
<dbReference type="Gene3D" id="3.40.50.300">
    <property type="entry name" value="P-loop containing nucleotide triphosphate hydrolases"/>
    <property type="match status" value="1"/>
</dbReference>
<name>A0A1R3VLZ9_9GAMM</name>
<feature type="domain" description="Cytidylate kinase" evidence="9">
    <location>
        <begin position="8"/>
        <end position="223"/>
    </location>
</feature>
<comment type="catalytic activity">
    <reaction evidence="6 8">
        <text>dCMP + ATP = dCDP + ADP</text>
        <dbReference type="Rhea" id="RHEA:25094"/>
        <dbReference type="ChEBI" id="CHEBI:30616"/>
        <dbReference type="ChEBI" id="CHEBI:57566"/>
        <dbReference type="ChEBI" id="CHEBI:58593"/>
        <dbReference type="ChEBI" id="CHEBI:456216"/>
        <dbReference type="EC" id="2.7.4.25"/>
    </reaction>
</comment>
<keyword evidence="11" id="KW-1185">Reference proteome</keyword>
<keyword evidence="8" id="KW-0963">Cytoplasm</keyword>
<evidence type="ECO:0000256" key="2">
    <source>
        <dbReference type="ARBA" id="ARBA00022679"/>
    </source>
</evidence>
<evidence type="ECO:0000256" key="7">
    <source>
        <dbReference type="ARBA" id="ARBA00048478"/>
    </source>
</evidence>
<keyword evidence="3 8" id="KW-0547">Nucleotide-binding</keyword>
<evidence type="ECO:0000256" key="3">
    <source>
        <dbReference type="ARBA" id="ARBA00022741"/>
    </source>
</evidence>
<comment type="similarity">
    <text evidence="1 8">Belongs to the cytidylate kinase family. Type 1 subfamily.</text>
</comment>
<sequence>MSQSAPVITLDGPAGAGKGTISRLLATRLGWSFLDSGALYRLVALAAQKRGLTPLLDEAVLADVALNLDARFTQDTAGEPVILLAGEVVGTQLRTESCGDLASQVAAMPDVRAALLERQRAFAQSPGLVADGRDMGTVVFPQAPLKVFLTASVEERARRRHKQLMEQGLSASIDDLLGEIAERDRRDSERKIAPLKPADDALILDCSDLSIEAVVSELMHHAEQAGLTERRGR</sequence>
<keyword evidence="5 8" id="KW-0067">ATP-binding</keyword>
<dbReference type="GO" id="GO:0006220">
    <property type="term" value="P:pyrimidine nucleotide metabolic process"/>
    <property type="evidence" value="ECO:0007669"/>
    <property type="project" value="UniProtKB-UniRule"/>
</dbReference>
<dbReference type="EC" id="2.7.4.25" evidence="8"/>
<dbReference type="InterPro" id="IPR003136">
    <property type="entry name" value="Cytidylate_kin"/>
</dbReference>
<evidence type="ECO:0000256" key="1">
    <source>
        <dbReference type="ARBA" id="ARBA00009427"/>
    </source>
</evidence>
<keyword evidence="2 8" id="KW-0808">Transferase</keyword>
<dbReference type="HAMAP" id="MF_00238">
    <property type="entry name" value="Cytidyl_kinase_type1"/>
    <property type="match status" value="1"/>
</dbReference>
<feature type="binding site" evidence="8">
    <location>
        <begin position="12"/>
        <end position="20"/>
    </location>
    <ligand>
        <name>ATP</name>
        <dbReference type="ChEBI" id="CHEBI:30616"/>
    </ligand>
</feature>
<accession>A0A1R3VLZ9</accession>
<gene>
    <name evidence="8" type="primary">cmk</name>
    <name evidence="10" type="ORF">SAMN05216526_0035</name>
</gene>
<dbReference type="GO" id="GO:0005737">
    <property type="term" value="C:cytoplasm"/>
    <property type="evidence" value="ECO:0007669"/>
    <property type="project" value="UniProtKB-SubCell"/>
</dbReference>
<dbReference type="RefSeq" id="WP_076753912.1">
    <property type="nucleotide sequence ID" value="NZ_CP023018.1"/>
</dbReference>
<evidence type="ECO:0000256" key="6">
    <source>
        <dbReference type="ARBA" id="ARBA00047615"/>
    </source>
</evidence>
<keyword evidence="4 8" id="KW-0418">Kinase</keyword>
<dbReference type="Pfam" id="PF02224">
    <property type="entry name" value="Cytidylate_kin"/>
    <property type="match status" value="1"/>
</dbReference>
<dbReference type="GO" id="GO:0036431">
    <property type="term" value="F:dCMP kinase activity"/>
    <property type="evidence" value="ECO:0007669"/>
    <property type="project" value="InterPro"/>
</dbReference>
<evidence type="ECO:0000256" key="8">
    <source>
        <dbReference type="HAMAP-Rule" id="MF_00238"/>
    </source>
</evidence>
<dbReference type="AlphaFoldDB" id="A0A1R3VLZ9"/>
<dbReference type="InterPro" id="IPR027417">
    <property type="entry name" value="P-loop_NTPase"/>
</dbReference>
<dbReference type="InterPro" id="IPR011994">
    <property type="entry name" value="Cytidylate_kinase_dom"/>
</dbReference>
<evidence type="ECO:0000313" key="10">
    <source>
        <dbReference type="EMBL" id="SIT65587.1"/>
    </source>
</evidence>
<dbReference type="CDD" id="cd02019">
    <property type="entry name" value="NK"/>
    <property type="match status" value="1"/>
</dbReference>
<dbReference type="Proteomes" id="UP000223759">
    <property type="component" value="Unassembled WGS sequence"/>
</dbReference>
<dbReference type="SUPFAM" id="SSF52540">
    <property type="entry name" value="P-loop containing nucleoside triphosphate hydrolases"/>
    <property type="match status" value="1"/>
</dbReference>
<comment type="subcellular location">
    <subcellularLocation>
        <location evidence="8">Cytoplasm</location>
    </subcellularLocation>
</comment>
<proteinExistence type="inferred from homology"/>
<dbReference type="STRING" id="233100.SAMN05216526_0035"/>
<reference evidence="10 11" key="1">
    <citation type="submission" date="2017-01" db="EMBL/GenBank/DDBJ databases">
        <authorList>
            <person name="Mah S.A."/>
            <person name="Swanson W.J."/>
            <person name="Moy G.W."/>
            <person name="Vacquier V.D."/>
        </authorList>
    </citation>
    <scope>NUCLEOTIDE SEQUENCE [LARGE SCALE GENOMIC DNA]</scope>
    <source>
        <strain evidence="10 11">M9</strain>
    </source>
</reference>
<dbReference type="GO" id="GO:0036430">
    <property type="term" value="F:CMP kinase activity"/>
    <property type="evidence" value="ECO:0007669"/>
    <property type="project" value="RHEA"/>
</dbReference>
<evidence type="ECO:0000259" key="9">
    <source>
        <dbReference type="Pfam" id="PF02224"/>
    </source>
</evidence>
<evidence type="ECO:0000313" key="11">
    <source>
        <dbReference type="Proteomes" id="UP000223759"/>
    </source>
</evidence>
<dbReference type="CDD" id="cd02020">
    <property type="entry name" value="CMPK"/>
    <property type="match status" value="1"/>
</dbReference>
<dbReference type="EMBL" id="FTPK01000001">
    <property type="protein sequence ID" value="SIT65587.1"/>
    <property type="molecule type" value="Genomic_DNA"/>
</dbReference>
<evidence type="ECO:0000256" key="5">
    <source>
        <dbReference type="ARBA" id="ARBA00022840"/>
    </source>
</evidence>
<dbReference type="GO" id="GO:0005524">
    <property type="term" value="F:ATP binding"/>
    <property type="evidence" value="ECO:0007669"/>
    <property type="project" value="UniProtKB-UniRule"/>
</dbReference>
<evidence type="ECO:0000256" key="4">
    <source>
        <dbReference type="ARBA" id="ARBA00022777"/>
    </source>
</evidence>